<keyword evidence="4" id="KW-0547">Nucleotide-binding</keyword>
<dbReference type="OMA" id="YELSAMD"/>
<evidence type="ECO:0000259" key="8">
    <source>
        <dbReference type="Pfam" id="PF00931"/>
    </source>
</evidence>
<protein>
    <recommendedName>
        <fullName evidence="14">NB-ARC domain-containing protein</fullName>
    </recommendedName>
</protein>
<feature type="domain" description="Disease resistance N-terminal" evidence="9">
    <location>
        <begin position="73"/>
        <end position="158"/>
    </location>
</feature>
<dbReference type="Proteomes" id="UP000019116">
    <property type="component" value="Chromosome 6D"/>
</dbReference>
<proteinExistence type="inferred from homology"/>
<dbReference type="InterPro" id="IPR038005">
    <property type="entry name" value="RX-like_CC"/>
</dbReference>
<feature type="compositionally biased region" description="Acidic residues" evidence="7">
    <location>
        <begin position="273"/>
        <end position="289"/>
    </location>
</feature>
<dbReference type="Gene3D" id="3.40.50.300">
    <property type="entry name" value="P-loop containing nucleotide triphosphate hydrolases"/>
    <property type="match status" value="1"/>
</dbReference>
<evidence type="ECO:0000259" key="11">
    <source>
        <dbReference type="Pfam" id="PF23598"/>
    </source>
</evidence>
<dbReference type="GO" id="GO:0002758">
    <property type="term" value="P:innate immune response-activating signaling pathway"/>
    <property type="evidence" value="ECO:0007669"/>
    <property type="project" value="UniProtKB-ARBA"/>
</dbReference>
<evidence type="ECO:0000256" key="3">
    <source>
        <dbReference type="ARBA" id="ARBA00022737"/>
    </source>
</evidence>
<reference evidence="12" key="2">
    <citation type="submission" date="2018-10" db="UniProtKB">
        <authorList>
            <consortium name="EnsemblPlants"/>
        </authorList>
    </citation>
    <scope>IDENTIFICATION</scope>
</reference>
<keyword evidence="2" id="KW-0433">Leucine-rich repeat</keyword>
<keyword evidence="3" id="KW-0677">Repeat</keyword>
<dbReference type="FunFam" id="1.10.10.10:FF:000322">
    <property type="entry name" value="Probable disease resistance protein At1g63360"/>
    <property type="match status" value="1"/>
</dbReference>
<dbReference type="SMR" id="A0A3B6QCG5"/>
<dbReference type="EnsemblPlants" id="TraesCS6D02G076600.1">
    <property type="protein sequence ID" value="TraesCS6D02G076600.1"/>
    <property type="gene ID" value="TraesCS6D02G076600"/>
</dbReference>
<evidence type="ECO:0000256" key="5">
    <source>
        <dbReference type="ARBA" id="ARBA00022821"/>
    </source>
</evidence>
<evidence type="ECO:0000313" key="12">
    <source>
        <dbReference type="EnsemblPlants" id="TraesCS6D02G076600.1"/>
    </source>
</evidence>
<feature type="compositionally biased region" description="Basic and acidic residues" evidence="7">
    <location>
        <begin position="293"/>
        <end position="302"/>
    </location>
</feature>
<dbReference type="GO" id="GO:0009626">
    <property type="term" value="P:plant-type hypersensitive response"/>
    <property type="evidence" value="ECO:0007669"/>
    <property type="project" value="UniProtKB-ARBA"/>
</dbReference>
<dbReference type="Gramene" id="TraesCS6D03G0160200.1">
    <property type="protein sequence ID" value="TraesCS6D03G0160200.1.CDS"/>
    <property type="gene ID" value="TraesCS6D03G0160200"/>
</dbReference>
<dbReference type="Gene3D" id="1.10.8.430">
    <property type="entry name" value="Helical domain of apoptotic protease-activating factors"/>
    <property type="match status" value="1"/>
</dbReference>
<feature type="region of interest" description="Disordered" evidence="7">
    <location>
        <begin position="261"/>
        <end position="362"/>
    </location>
</feature>
<feature type="domain" description="NB-ARC" evidence="8">
    <location>
        <begin position="362"/>
        <end position="484"/>
    </location>
</feature>
<dbReference type="InterPro" id="IPR027417">
    <property type="entry name" value="P-loop_NTPase"/>
</dbReference>
<evidence type="ECO:0000256" key="4">
    <source>
        <dbReference type="ARBA" id="ARBA00022741"/>
    </source>
</evidence>
<dbReference type="PANTHER" id="PTHR23155">
    <property type="entry name" value="DISEASE RESISTANCE PROTEIN RP"/>
    <property type="match status" value="1"/>
</dbReference>
<evidence type="ECO:0000256" key="6">
    <source>
        <dbReference type="ARBA" id="ARBA00023054"/>
    </source>
</evidence>
<dbReference type="SUPFAM" id="SSF52058">
    <property type="entry name" value="L domain-like"/>
    <property type="match status" value="1"/>
</dbReference>
<dbReference type="GO" id="GO:0042742">
    <property type="term" value="P:defense response to bacterium"/>
    <property type="evidence" value="ECO:0007669"/>
    <property type="project" value="UniProtKB-ARBA"/>
</dbReference>
<reference evidence="12" key="1">
    <citation type="submission" date="2018-08" db="EMBL/GenBank/DDBJ databases">
        <authorList>
            <person name="Rossello M."/>
        </authorList>
    </citation>
    <scope>NUCLEOTIDE SEQUENCE [LARGE SCALE GENOMIC DNA]</scope>
    <source>
        <strain evidence="12">cv. Chinese Spring</strain>
    </source>
</reference>
<evidence type="ECO:0000259" key="9">
    <source>
        <dbReference type="Pfam" id="PF18052"/>
    </source>
</evidence>
<dbReference type="InterPro" id="IPR058922">
    <property type="entry name" value="WHD_DRP"/>
</dbReference>
<dbReference type="Pfam" id="PF00931">
    <property type="entry name" value="NB-ARC"/>
    <property type="match status" value="1"/>
</dbReference>
<keyword evidence="13" id="KW-1185">Reference proteome</keyword>
<comment type="similarity">
    <text evidence="1">Belongs to the disease resistance NB-LRR family.</text>
</comment>
<dbReference type="OrthoDB" id="602918at2759"/>
<accession>A0A3B6QCG5</accession>
<evidence type="ECO:0000259" key="10">
    <source>
        <dbReference type="Pfam" id="PF23559"/>
    </source>
</evidence>
<dbReference type="Pfam" id="PF23598">
    <property type="entry name" value="LRR_14"/>
    <property type="match status" value="1"/>
</dbReference>
<dbReference type="Gramene" id="TraesCS6D02G076600.1">
    <property type="protein sequence ID" value="TraesCS6D02G076600.1"/>
    <property type="gene ID" value="TraesCS6D02G076600"/>
</dbReference>
<feature type="compositionally biased region" description="Acidic residues" evidence="7">
    <location>
        <begin position="303"/>
        <end position="359"/>
    </location>
</feature>
<dbReference type="InterPro" id="IPR032675">
    <property type="entry name" value="LRR_dom_sf"/>
</dbReference>
<dbReference type="STRING" id="4565.A0A3B6QCG5"/>
<feature type="domain" description="Disease resistance R13L4/SHOC-2-like LRR" evidence="11">
    <location>
        <begin position="724"/>
        <end position="1096"/>
    </location>
</feature>
<keyword evidence="6" id="KW-0175">Coiled coil</keyword>
<evidence type="ECO:0000256" key="7">
    <source>
        <dbReference type="SAM" id="MobiDB-lite"/>
    </source>
</evidence>
<dbReference type="CDD" id="cd14798">
    <property type="entry name" value="RX-CC_like"/>
    <property type="match status" value="1"/>
</dbReference>
<evidence type="ECO:0000256" key="1">
    <source>
        <dbReference type="ARBA" id="ARBA00008894"/>
    </source>
</evidence>
<sequence>MMVLGRSILMPVKAKRGCDEHGLIRNAIKAQGRVIYSAYTASASTHNTRARTRLQFVPAMEMEAAPVSAVTGALKPVLGKLATLMGDEYKRLETARGEEIKSLADELSAMDAALLDMSGEEDPDAQDKAWMNEARELSYDMEDFIDDFMQTIHDGDVKPDHDLFMEKMKDLLGKMKARRRTGDGFKEQINRVSNRDGRYETRGTFSNNVHATVDPAAIAMFELLTKQDGPKAEVIKLLTQDEADCEPQLAEVDCGHESLLAEEEGECGSKPAEDEDGSELPLVEEEDGCESPLTDKDLRESLQVEEVEDQCESPKVEEEEEEEVEEECESPKVEEEDVCEPAPAEEDECESPQAEEEAPCELRTRKQPKLVAIVGAGGTALANRVYEELRVKDFDYWPFISMSPNPDMTSTLTALLLELTGELKKEASVQQLIIDINESLLDKRYLIVLDGICQKETWDVIKHAFPMTSCGIIITTSPCEDIAELCRSWFNGHIYHIRPLGMVHSRPLFHQRLFNSDDDCHPHLEEVSDKILEKCDDLPLAILVTSGLLANTEKTEHLWNHMADSIGCALETSDIVERMMKILSLCYFDLHPRVKTCLLYLSMFPKASTIKMKDLIWKWTAEGFFHGEQRNAAHELGERCFNELLNRSLIQPVKIDQYGKVKSCQVHDTVMDFIISKSAEDNFVTVVGVPCPTIDQTQMKVRRFSLQATEEGYSFPGINLVLSHARSLKVFGLLWTIPSLDEFKHLRVVDFGGFSNLGDDDLANIGRLFQLRYLNLSWTGVCELPEEIGHLSCLEMLDLTATGVSKLPSSIVNLEKLVHLLIGEFVKFPEGGISKMQALETLKQVRAFKQPIQFLQDFGKLQNLWKLNIDLTNNQEDTEDTKECMKAMASSLYELGTHNLRSLTIWNCDYSLLMEEWCPTPVGLQKLTTWQSTFPRVPDWMGSLVNLQQLRFDLERVRYEDLCILGGLPALLTLSLVGKEMSEGKLTVSGEMGFPMLRDFTYGMYPGLGIKMMFEAGSMPKLEKLRIDFTPATNGYLYSTGGLTGSGPYDFGIENLPSSLTTVVCECKSFDGDCTLEATRAALERAVSTHPSCPALDFSIY</sequence>
<keyword evidence="5" id="KW-0611">Plant defense</keyword>
<dbReference type="PRINTS" id="PR00364">
    <property type="entry name" value="DISEASERSIST"/>
</dbReference>
<dbReference type="Gene3D" id="1.10.10.10">
    <property type="entry name" value="Winged helix-like DNA-binding domain superfamily/Winged helix DNA-binding domain"/>
    <property type="match status" value="1"/>
</dbReference>
<dbReference type="SUPFAM" id="SSF52540">
    <property type="entry name" value="P-loop containing nucleoside triphosphate hydrolases"/>
    <property type="match status" value="1"/>
</dbReference>
<organism evidence="12">
    <name type="scientific">Triticum aestivum</name>
    <name type="common">Wheat</name>
    <dbReference type="NCBI Taxonomy" id="4565"/>
    <lineage>
        <taxon>Eukaryota</taxon>
        <taxon>Viridiplantae</taxon>
        <taxon>Streptophyta</taxon>
        <taxon>Embryophyta</taxon>
        <taxon>Tracheophyta</taxon>
        <taxon>Spermatophyta</taxon>
        <taxon>Magnoliopsida</taxon>
        <taxon>Liliopsida</taxon>
        <taxon>Poales</taxon>
        <taxon>Poaceae</taxon>
        <taxon>BOP clade</taxon>
        <taxon>Pooideae</taxon>
        <taxon>Triticodae</taxon>
        <taxon>Triticeae</taxon>
        <taxon>Triticinae</taxon>
        <taxon>Triticum</taxon>
    </lineage>
</organism>
<feature type="domain" description="Disease resistance protein winged helix" evidence="10">
    <location>
        <begin position="603"/>
        <end position="674"/>
    </location>
</feature>
<dbReference type="AlphaFoldDB" id="A0A3B6QCG5"/>
<dbReference type="Pfam" id="PF23559">
    <property type="entry name" value="WHD_DRP"/>
    <property type="match status" value="1"/>
</dbReference>
<dbReference type="Gene3D" id="1.20.5.4130">
    <property type="match status" value="1"/>
</dbReference>
<dbReference type="InterPro" id="IPR042197">
    <property type="entry name" value="Apaf_helical"/>
</dbReference>
<dbReference type="InterPro" id="IPR044974">
    <property type="entry name" value="Disease_R_plants"/>
</dbReference>
<evidence type="ECO:0008006" key="14">
    <source>
        <dbReference type="Google" id="ProtNLM"/>
    </source>
</evidence>
<evidence type="ECO:0000256" key="2">
    <source>
        <dbReference type="ARBA" id="ARBA00022614"/>
    </source>
</evidence>
<dbReference type="InterPro" id="IPR055414">
    <property type="entry name" value="LRR_R13L4/SHOC2-like"/>
</dbReference>
<dbReference type="Gene3D" id="3.80.10.10">
    <property type="entry name" value="Ribonuclease Inhibitor"/>
    <property type="match status" value="1"/>
</dbReference>
<dbReference type="InterPro" id="IPR036388">
    <property type="entry name" value="WH-like_DNA-bd_sf"/>
</dbReference>
<name>A0A3B6QCG5_WHEAT</name>
<dbReference type="InterPro" id="IPR041118">
    <property type="entry name" value="Rx_N"/>
</dbReference>
<evidence type="ECO:0000313" key="13">
    <source>
        <dbReference type="Proteomes" id="UP000019116"/>
    </source>
</evidence>
<dbReference type="PANTHER" id="PTHR23155:SF1107">
    <property type="entry name" value="OS08G0373000 PROTEIN"/>
    <property type="match status" value="1"/>
</dbReference>
<dbReference type="GO" id="GO:0043531">
    <property type="term" value="F:ADP binding"/>
    <property type="evidence" value="ECO:0007669"/>
    <property type="project" value="InterPro"/>
</dbReference>
<dbReference type="Pfam" id="PF18052">
    <property type="entry name" value="Rx_N"/>
    <property type="match status" value="1"/>
</dbReference>
<dbReference type="InterPro" id="IPR002182">
    <property type="entry name" value="NB-ARC"/>
</dbReference>